<organism evidence="1 2">
    <name type="scientific">Brachionus plicatilis</name>
    <name type="common">Marine rotifer</name>
    <name type="synonym">Brachionus muelleri</name>
    <dbReference type="NCBI Taxonomy" id="10195"/>
    <lineage>
        <taxon>Eukaryota</taxon>
        <taxon>Metazoa</taxon>
        <taxon>Spiralia</taxon>
        <taxon>Gnathifera</taxon>
        <taxon>Rotifera</taxon>
        <taxon>Eurotatoria</taxon>
        <taxon>Monogononta</taxon>
        <taxon>Pseudotrocha</taxon>
        <taxon>Ploima</taxon>
        <taxon>Brachionidae</taxon>
        <taxon>Brachionus</taxon>
    </lineage>
</organism>
<gene>
    <name evidence="1" type="ORF">BpHYR1_018080</name>
</gene>
<dbReference type="Proteomes" id="UP000276133">
    <property type="component" value="Unassembled WGS sequence"/>
</dbReference>
<dbReference type="AlphaFoldDB" id="A0A3M7R7B0"/>
<reference evidence="1 2" key="1">
    <citation type="journal article" date="2018" name="Sci. Rep.">
        <title>Genomic signatures of local adaptation to the degree of environmental predictability in rotifers.</title>
        <authorList>
            <person name="Franch-Gras L."/>
            <person name="Hahn C."/>
            <person name="Garcia-Roger E.M."/>
            <person name="Carmona M.J."/>
            <person name="Serra M."/>
            <person name="Gomez A."/>
        </authorList>
    </citation>
    <scope>NUCLEOTIDE SEQUENCE [LARGE SCALE GENOMIC DNA]</scope>
    <source>
        <strain evidence="1">HYR1</strain>
    </source>
</reference>
<evidence type="ECO:0000313" key="1">
    <source>
        <dbReference type="EMBL" id="RNA19271.1"/>
    </source>
</evidence>
<protein>
    <submittedName>
        <fullName evidence="1">Uncharacterized protein</fullName>
    </submittedName>
</protein>
<evidence type="ECO:0000313" key="2">
    <source>
        <dbReference type="Proteomes" id="UP000276133"/>
    </source>
</evidence>
<dbReference type="EMBL" id="REGN01004080">
    <property type="protein sequence ID" value="RNA19271.1"/>
    <property type="molecule type" value="Genomic_DNA"/>
</dbReference>
<accession>A0A3M7R7B0</accession>
<name>A0A3M7R7B0_BRAPC</name>
<proteinExistence type="predicted"/>
<keyword evidence="2" id="KW-1185">Reference proteome</keyword>
<comment type="caution">
    <text evidence="1">The sequence shown here is derived from an EMBL/GenBank/DDBJ whole genome shotgun (WGS) entry which is preliminary data.</text>
</comment>
<sequence>MPQLNNDFKILKLLNFNMFLNLNRTGLMTARQKAIRLMRTQSRFLKILGGFVSTCADPNTIPSSLFANS</sequence>